<accession>A0A2N5SSZ8</accession>
<proteinExistence type="predicted"/>
<dbReference type="InterPro" id="IPR012337">
    <property type="entry name" value="RNaseH-like_sf"/>
</dbReference>
<keyword evidence="5" id="KW-0539">Nucleus</keyword>
<sequence length="460" mass="51100">MAQSSPASACPSSSIPSRPPSRQSTRIITPVKTHANYVRPNNDTQSSLVRHVSATSDHKVSSDSHQPVIQSKRPSKSAVAPSSSTQVETATPSQINTTLKSKKRKRATANDSDPDVAVMDLTQDSDPKNKKAQKKIKKTRGVGLKDIDDIALYFEPPFRGKEETSESESDDPPAGYSDVSNSGSESGDAVSESKSTTKKSKLSVILSKVDLVIQRITSSTAKRSKFKVWFKKLDHNGPSLIAGHGIQWNIRWESRKQAFQACKVITKLIENKRDRQERDGGENFFQDHKISCSKWDLVKRLNDILKQSHHVRDTDDKDLFPDASESPADDELTSYLGGKYKIPLANSNQALKWWKEHHQDFPVLLLMARDYLACSATSASVERCFSAAANICAEDCGSLAPRTIDQCVNSHQWLQKGYQANGDFQMTQSIITQGMDDLKTKNKRPKACNIERGKKPLTRD</sequence>
<evidence type="ECO:0000256" key="1">
    <source>
        <dbReference type="ARBA" id="ARBA00004123"/>
    </source>
</evidence>
<evidence type="ECO:0000313" key="8">
    <source>
        <dbReference type="EMBL" id="PLW16375.1"/>
    </source>
</evidence>
<dbReference type="PANTHER" id="PTHR46481:SF10">
    <property type="entry name" value="ZINC FINGER BED DOMAIN-CONTAINING PROTEIN 39"/>
    <property type="match status" value="1"/>
</dbReference>
<dbReference type="GO" id="GO:0005634">
    <property type="term" value="C:nucleus"/>
    <property type="evidence" value="ECO:0007669"/>
    <property type="project" value="UniProtKB-SubCell"/>
</dbReference>
<comment type="caution">
    <text evidence="8">The sequence shown here is derived from an EMBL/GenBank/DDBJ whole genome shotgun (WGS) entry which is preliminary data.</text>
</comment>
<evidence type="ECO:0000256" key="6">
    <source>
        <dbReference type="SAM" id="MobiDB-lite"/>
    </source>
</evidence>
<evidence type="ECO:0000256" key="4">
    <source>
        <dbReference type="ARBA" id="ARBA00022833"/>
    </source>
</evidence>
<dbReference type="GO" id="GO:0046983">
    <property type="term" value="F:protein dimerization activity"/>
    <property type="evidence" value="ECO:0007669"/>
    <property type="project" value="InterPro"/>
</dbReference>
<keyword evidence="3" id="KW-0863">Zinc-finger</keyword>
<dbReference type="SUPFAM" id="SSF53098">
    <property type="entry name" value="Ribonuclease H-like"/>
    <property type="match status" value="1"/>
</dbReference>
<feature type="compositionally biased region" description="Polar residues" evidence="6">
    <location>
        <begin position="80"/>
        <end position="99"/>
    </location>
</feature>
<dbReference type="Proteomes" id="UP000235392">
    <property type="component" value="Unassembled WGS sequence"/>
</dbReference>
<feature type="compositionally biased region" description="Basic residues" evidence="6">
    <location>
        <begin position="130"/>
        <end position="140"/>
    </location>
</feature>
<dbReference type="EMBL" id="PGCI01000773">
    <property type="protein sequence ID" value="PLW16375.1"/>
    <property type="molecule type" value="Genomic_DNA"/>
</dbReference>
<organism evidence="8 9">
    <name type="scientific">Puccinia coronata f. sp. avenae</name>
    <dbReference type="NCBI Taxonomy" id="200324"/>
    <lineage>
        <taxon>Eukaryota</taxon>
        <taxon>Fungi</taxon>
        <taxon>Dikarya</taxon>
        <taxon>Basidiomycota</taxon>
        <taxon>Pucciniomycotina</taxon>
        <taxon>Pucciniomycetes</taxon>
        <taxon>Pucciniales</taxon>
        <taxon>Pucciniaceae</taxon>
        <taxon>Puccinia</taxon>
    </lineage>
</organism>
<evidence type="ECO:0000259" key="7">
    <source>
        <dbReference type="Pfam" id="PF05699"/>
    </source>
</evidence>
<evidence type="ECO:0000256" key="3">
    <source>
        <dbReference type="ARBA" id="ARBA00022771"/>
    </source>
</evidence>
<evidence type="ECO:0000256" key="5">
    <source>
        <dbReference type="ARBA" id="ARBA00023242"/>
    </source>
</evidence>
<feature type="region of interest" description="Disordered" evidence="6">
    <location>
        <begin position="158"/>
        <end position="194"/>
    </location>
</feature>
<keyword evidence="4" id="KW-0862">Zinc</keyword>
<dbReference type="PANTHER" id="PTHR46481">
    <property type="entry name" value="ZINC FINGER BED DOMAIN-CONTAINING PROTEIN 4"/>
    <property type="match status" value="1"/>
</dbReference>
<feature type="compositionally biased region" description="Polar residues" evidence="6">
    <location>
        <begin position="39"/>
        <end position="48"/>
    </location>
</feature>
<dbReference type="Pfam" id="PF05699">
    <property type="entry name" value="Dimer_Tnp_hAT"/>
    <property type="match status" value="1"/>
</dbReference>
<keyword evidence="2" id="KW-0479">Metal-binding</keyword>
<feature type="domain" description="HAT C-terminal dimerisation" evidence="7">
    <location>
        <begin position="349"/>
        <end position="414"/>
    </location>
</feature>
<feature type="region of interest" description="Disordered" evidence="6">
    <location>
        <begin position="1"/>
        <end position="140"/>
    </location>
</feature>
<gene>
    <name evidence="8" type="ORF">PCASD_24225</name>
</gene>
<dbReference type="InterPro" id="IPR052035">
    <property type="entry name" value="ZnF_BED_domain_contain"/>
</dbReference>
<comment type="subcellular location">
    <subcellularLocation>
        <location evidence="1">Nucleus</location>
    </subcellularLocation>
</comment>
<protein>
    <recommendedName>
        <fullName evidence="7">HAT C-terminal dimerisation domain-containing protein</fullName>
    </recommendedName>
</protein>
<dbReference type="AlphaFoldDB" id="A0A2N5SSZ8"/>
<dbReference type="InterPro" id="IPR008906">
    <property type="entry name" value="HATC_C_dom"/>
</dbReference>
<reference evidence="8 9" key="1">
    <citation type="submission" date="2017-11" db="EMBL/GenBank/DDBJ databases">
        <title>De novo assembly and phasing of dikaryotic genomes from two isolates of Puccinia coronata f. sp. avenae, the causal agent of oat crown rust.</title>
        <authorList>
            <person name="Miller M.E."/>
            <person name="Zhang Y."/>
            <person name="Omidvar V."/>
            <person name="Sperschneider J."/>
            <person name="Schwessinger B."/>
            <person name="Raley C."/>
            <person name="Palmer J.M."/>
            <person name="Garnica D."/>
            <person name="Upadhyaya N."/>
            <person name="Rathjen J."/>
            <person name="Taylor J.M."/>
            <person name="Park R.F."/>
            <person name="Dodds P.N."/>
            <person name="Hirsch C.D."/>
            <person name="Kianian S.F."/>
            <person name="Figueroa M."/>
        </authorList>
    </citation>
    <scope>NUCLEOTIDE SEQUENCE [LARGE SCALE GENOMIC DNA]</scope>
    <source>
        <strain evidence="8">12SD80</strain>
    </source>
</reference>
<evidence type="ECO:0000313" key="9">
    <source>
        <dbReference type="Proteomes" id="UP000235392"/>
    </source>
</evidence>
<evidence type="ECO:0000256" key="2">
    <source>
        <dbReference type="ARBA" id="ARBA00022723"/>
    </source>
</evidence>
<dbReference type="GO" id="GO:0008270">
    <property type="term" value="F:zinc ion binding"/>
    <property type="evidence" value="ECO:0007669"/>
    <property type="project" value="UniProtKB-KW"/>
</dbReference>
<name>A0A2N5SSZ8_9BASI</name>
<feature type="compositionally biased region" description="Low complexity" evidence="6">
    <location>
        <begin position="1"/>
        <end position="28"/>
    </location>
</feature>